<comment type="catalytic activity">
    <reaction evidence="1">
        <text>ATP + protein L-histidine = ADP + protein N-phospho-L-histidine.</text>
        <dbReference type="EC" id="2.7.13.3"/>
    </reaction>
</comment>
<dbReference type="PRINTS" id="PR00344">
    <property type="entry name" value="BCTRLSENSOR"/>
</dbReference>
<reference evidence="10 11" key="1">
    <citation type="submission" date="2019-08" db="EMBL/GenBank/DDBJ databases">
        <title>In-depth cultivation of the pig gut microbiome towards novel bacterial diversity and tailored functional studies.</title>
        <authorList>
            <person name="Wylensek D."/>
            <person name="Hitch T.C.A."/>
            <person name="Clavel T."/>
        </authorList>
    </citation>
    <scope>NUCLEOTIDE SEQUENCE [LARGE SCALE GENOMIC DNA]</scope>
    <source>
        <strain evidence="10 11">Oil+RF-744-GAM-WT-6</strain>
    </source>
</reference>
<dbReference type="GO" id="GO:0005524">
    <property type="term" value="F:ATP binding"/>
    <property type="evidence" value="ECO:0007669"/>
    <property type="project" value="UniProtKB-KW"/>
</dbReference>
<keyword evidence="8" id="KW-0902">Two-component regulatory system</keyword>
<evidence type="ECO:0000313" key="11">
    <source>
        <dbReference type="Proteomes" id="UP000461880"/>
    </source>
</evidence>
<keyword evidence="7 10" id="KW-0067">ATP-binding</keyword>
<organism evidence="10 11">
    <name type="scientific">Stecheria intestinalis</name>
    <dbReference type="NCBI Taxonomy" id="2606630"/>
    <lineage>
        <taxon>Bacteria</taxon>
        <taxon>Bacillati</taxon>
        <taxon>Bacillota</taxon>
        <taxon>Erysipelotrichia</taxon>
        <taxon>Erysipelotrichales</taxon>
        <taxon>Erysipelotrichaceae</taxon>
        <taxon>Stecheria</taxon>
    </lineage>
</organism>
<keyword evidence="11" id="KW-1185">Reference proteome</keyword>
<dbReference type="EC" id="2.7.13.3" evidence="2"/>
<gene>
    <name evidence="10" type="ORF">FYJ51_00865</name>
</gene>
<evidence type="ECO:0000313" key="10">
    <source>
        <dbReference type="EMBL" id="MSS57464.1"/>
    </source>
</evidence>
<dbReference type="SMART" id="SM00387">
    <property type="entry name" value="HATPase_c"/>
    <property type="match status" value="1"/>
</dbReference>
<sequence>MDEGGRYDLADRQRCSSAGRYLGTGTSDVRRNAGKSLEETAMMQDLAMQILEILMNSIQAGARHILVKIRESRKDNVIEITVQDDGKGMSPELAARVSDPFTTTRKTRKVGMGVAFLKGMTEQCNGAFDIQSEVGKGTIITASVQRDCIDTPEMGDLGEMMMDCISADDSIDYVLRFSTDEKEFVFESGEVRKQLAGVPLQTPEVLLWMKEYISEEIKQIKEENE</sequence>
<keyword evidence="4" id="KW-0808">Transferase</keyword>
<dbReference type="PANTHER" id="PTHR43065:SF10">
    <property type="entry name" value="PEROXIDE STRESS-ACTIVATED HISTIDINE KINASE MAK3"/>
    <property type="match status" value="1"/>
</dbReference>
<dbReference type="GO" id="GO:0004673">
    <property type="term" value="F:protein histidine kinase activity"/>
    <property type="evidence" value="ECO:0007669"/>
    <property type="project" value="UniProtKB-EC"/>
</dbReference>
<comment type="caution">
    <text evidence="10">The sequence shown here is derived from an EMBL/GenBank/DDBJ whole genome shotgun (WGS) entry which is preliminary data.</text>
</comment>
<dbReference type="Proteomes" id="UP000461880">
    <property type="component" value="Unassembled WGS sequence"/>
</dbReference>
<evidence type="ECO:0000256" key="7">
    <source>
        <dbReference type="ARBA" id="ARBA00022840"/>
    </source>
</evidence>
<feature type="domain" description="Histidine kinase" evidence="9">
    <location>
        <begin position="46"/>
        <end position="148"/>
    </location>
</feature>
<dbReference type="PROSITE" id="PS50109">
    <property type="entry name" value="HIS_KIN"/>
    <property type="match status" value="1"/>
</dbReference>
<dbReference type="InterPro" id="IPR036890">
    <property type="entry name" value="HATPase_C_sf"/>
</dbReference>
<evidence type="ECO:0000256" key="4">
    <source>
        <dbReference type="ARBA" id="ARBA00022679"/>
    </source>
</evidence>
<evidence type="ECO:0000256" key="2">
    <source>
        <dbReference type="ARBA" id="ARBA00012438"/>
    </source>
</evidence>
<evidence type="ECO:0000256" key="8">
    <source>
        <dbReference type="ARBA" id="ARBA00023012"/>
    </source>
</evidence>
<dbReference type="InterPro" id="IPR003594">
    <property type="entry name" value="HATPase_dom"/>
</dbReference>
<keyword evidence="6" id="KW-0418">Kinase</keyword>
<proteinExistence type="predicted"/>
<dbReference type="Pfam" id="PF02518">
    <property type="entry name" value="HATPase_c"/>
    <property type="match status" value="1"/>
</dbReference>
<dbReference type="PANTHER" id="PTHR43065">
    <property type="entry name" value="SENSOR HISTIDINE KINASE"/>
    <property type="match status" value="1"/>
</dbReference>
<dbReference type="EMBL" id="VUMN01000001">
    <property type="protein sequence ID" value="MSS57464.1"/>
    <property type="molecule type" value="Genomic_DNA"/>
</dbReference>
<dbReference type="AlphaFoldDB" id="A0A7X2NPZ5"/>
<keyword evidence="5" id="KW-0547">Nucleotide-binding</keyword>
<dbReference type="SUPFAM" id="SSF55874">
    <property type="entry name" value="ATPase domain of HSP90 chaperone/DNA topoisomerase II/histidine kinase"/>
    <property type="match status" value="1"/>
</dbReference>
<dbReference type="InterPro" id="IPR004358">
    <property type="entry name" value="Sig_transdc_His_kin-like_C"/>
</dbReference>
<evidence type="ECO:0000256" key="6">
    <source>
        <dbReference type="ARBA" id="ARBA00022777"/>
    </source>
</evidence>
<dbReference type="InterPro" id="IPR005467">
    <property type="entry name" value="His_kinase_dom"/>
</dbReference>
<protein>
    <recommendedName>
        <fullName evidence="2">histidine kinase</fullName>
        <ecNumber evidence="2">2.7.13.3</ecNumber>
    </recommendedName>
</protein>
<evidence type="ECO:0000259" key="9">
    <source>
        <dbReference type="PROSITE" id="PS50109"/>
    </source>
</evidence>
<accession>A0A7X2NPZ5</accession>
<evidence type="ECO:0000256" key="1">
    <source>
        <dbReference type="ARBA" id="ARBA00000085"/>
    </source>
</evidence>
<evidence type="ECO:0000256" key="3">
    <source>
        <dbReference type="ARBA" id="ARBA00022553"/>
    </source>
</evidence>
<evidence type="ECO:0000256" key="5">
    <source>
        <dbReference type="ARBA" id="ARBA00022741"/>
    </source>
</evidence>
<dbReference type="Gene3D" id="3.30.565.10">
    <property type="entry name" value="Histidine kinase-like ATPase, C-terminal domain"/>
    <property type="match status" value="1"/>
</dbReference>
<dbReference type="GO" id="GO:0000160">
    <property type="term" value="P:phosphorelay signal transduction system"/>
    <property type="evidence" value="ECO:0007669"/>
    <property type="project" value="UniProtKB-KW"/>
</dbReference>
<keyword evidence="3" id="KW-0597">Phosphoprotein</keyword>
<name>A0A7X2NPZ5_9FIRM</name>